<name>A0A0A5HLR2_9BACI</name>
<protein>
    <submittedName>
        <fullName evidence="1">Uncharacterized protein</fullName>
    </submittedName>
</protein>
<reference evidence="1 2" key="1">
    <citation type="submission" date="2013-08" db="EMBL/GenBank/DDBJ databases">
        <authorList>
            <person name="Huang J."/>
            <person name="Wang G."/>
        </authorList>
    </citation>
    <scope>NUCLEOTIDE SEQUENCE [LARGE SCALE GENOMIC DNA]</scope>
    <source>
        <strain evidence="1 2">BH030004</strain>
    </source>
</reference>
<dbReference type="RefSeq" id="WP_154657377.1">
    <property type="nucleotide sequence ID" value="NZ_AULJ01000056.1"/>
</dbReference>
<dbReference type="AlphaFoldDB" id="A0A0A5HLR2"/>
<accession>A0A0A5HLR2</accession>
<dbReference type="Proteomes" id="UP000030403">
    <property type="component" value="Unassembled WGS sequence"/>
</dbReference>
<evidence type="ECO:0000313" key="1">
    <source>
        <dbReference type="EMBL" id="KGX84537.1"/>
    </source>
</evidence>
<gene>
    <name evidence="1" type="ORF">N783_17365</name>
</gene>
<organism evidence="1 2">
    <name type="scientific">Pontibacillus marinus BH030004 = DSM 16465</name>
    <dbReference type="NCBI Taxonomy" id="1385511"/>
    <lineage>
        <taxon>Bacteria</taxon>
        <taxon>Bacillati</taxon>
        <taxon>Bacillota</taxon>
        <taxon>Bacilli</taxon>
        <taxon>Bacillales</taxon>
        <taxon>Bacillaceae</taxon>
        <taxon>Pontibacillus</taxon>
    </lineage>
</organism>
<comment type="caution">
    <text evidence="1">The sequence shown here is derived from an EMBL/GenBank/DDBJ whole genome shotgun (WGS) entry which is preliminary data.</text>
</comment>
<proteinExistence type="predicted"/>
<dbReference type="EMBL" id="AVPF01000054">
    <property type="protein sequence ID" value="KGX84537.1"/>
    <property type="molecule type" value="Genomic_DNA"/>
</dbReference>
<keyword evidence="2" id="KW-1185">Reference proteome</keyword>
<evidence type="ECO:0000313" key="2">
    <source>
        <dbReference type="Proteomes" id="UP000030403"/>
    </source>
</evidence>
<sequence length="46" mass="5612">MTIQFFIFTITFAKKHKQHQTNRSPFYDVTPEEQLMDRKANFISEF</sequence>